<dbReference type="AlphaFoldDB" id="A0A6G6Y4V3"/>
<dbReference type="Proteomes" id="UP000501568">
    <property type="component" value="Chromosome"/>
</dbReference>
<sequence>MRPATGAGKLLPASFSLASAHGAEATPRGSAYDYDNSPPEQQNTIPAFAGPLSDPDTQKLIVETVRQFDAGQIDTTSLIIPANLGKLREIAEKRKRDQRRADLLLLDLLGRRLAELDAELAAIDGRLSEITSRRNEIGESMEALDELERLHARGQLDPNNPVHAALLRKAGISPDDTLGAAIARRRHDLSGEDDALAAESNEKMKRRGEVVRERQDVIAARAEIENADTDEARIAAETRATTLIGAQQLGEAAYQSDNESAREIAADAVGISAKSESFNRQSAERMDEVIISNNDAAPRF</sequence>
<dbReference type="EMBL" id="CP049109">
    <property type="protein sequence ID" value="QIG79945.1"/>
    <property type="molecule type" value="Genomic_DNA"/>
</dbReference>
<accession>A0A6G6Y4V3</accession>
<dbReference type="RefSeq" id="WP_165326948.1">
    <property type="nucleotide sequence ID" value="NZ_CP049109.1"/>
</dbReference>
<name>A0A6G6Y4V3_9SPHN</name>
<reference evidence="2 3" key="1">
    <citation type="submission" date="2020-02" db="EMBL/GenBank/DDBJ databases">
        <authorList>
            <person name="Zheng R.K."/>
            <person name="Sun C.M."/>
        </authorList>
    </citation>
    <scope>NUCLEOTIDE SEQUENCE [LARGE SCALE GENOMIC DNA]</scope>
    <source>
        <strain evidence="3">zrk23</strain>
    </source>
</reference>
<organism evidence="2 3">
    <name type="scientific">Stakelama tenebrarum</name>
    <dbReference type="NCBI Taxonomy" id="2711215"/>
    <lineage>
        <taxon>Bacteria</taxon>
        <taxon>Pseudomonadati</taxon>
        <taxon>Pseudomonadota</taxon>
        <taxon>Alphaproteobacteria</taxon>
        <taxon>Sphingomonadales</taxon>
        <taxon>Sphingomonadaceae</taxon>
        <taxon>Stakelama</taxon>
    </lineage>
</organism>
<evidence type="ECO:0000313" key="2">
    <source>
        <dbReference type="EMBL" id="QIG79945.1"/>
    </source>
</evidence>
<proteinExistence type="predicted"/>
<keyword evidence="3" id="KW-1185">Reference proteome</keyword>
<evidence type="ECO:0000256" key="1">
    <source>
        <dbReference type="SAM" id="MobiDB-lite"/>
    </source>
</evidence>
<feature type="region of interest" description="Disordered" evidence="1">
    <location>
        <begin position="21"/>
        <end position="45"/>
    </location>
</feature>
<evidence type="ECO:0000313" key="3">
    <source>
        <dbReference type="Proteomes" id="UP000501568"/>
    </source>
</evidence>
<protein>
    <submittedName>
        <fullName evidence="2">Uncharacterized protein</fullName>
    </submittedName>
</protein>
<dbReference type="KEGG" id="spzr:G5C33_09255"/>
<gene>
    <name evidence="2" type="ORF">G5C33_09255</name>
</gene>